<dbReference type="EMBL" id="CDMZ01000608">
    <property type="protein sequence ID" value="CEM17821.1"/>
    <property type="molecule type" value="Genomic_DNA"/>
</dbReference>
<dbReference type="GO" id="GO:0003735">
    <property type="term" value="F:structural constituent of ribosome"/>
    <property type="evidence" value="ECO:0007669"/>
    <property type="project" value="InterPro"/>
</dbReference>
<dbReference type="PhylomeDB" id="A0A0G4FTS3"/>
<keyword evidence="3" id="KW-0687">Ribonucleoprotein</keyword>
<evidence type="ECO:0000256" key="5">
    <source>
        <dbReference type="ARBA" id="ARBA00041214"/>
    </source>
</evidence>
<evidence type="ECO:0000256" key="3">
    <source>
        <dbReference type="ARBA" id="ARBA00023274"/>
    </source>
</evidence>
<dbReference type="FunFam" id="3.30.1360.210:FF:000001">
    <property type="entry name" value="60S ribosomal protein L22 1"/>
    <property type="match status" value="1"/>
</dbReference>
<accession>A0A0G4FTS3</accession>
<dbReference type="PANTHER" id="PTHR10064">
    <property type="entry name" value="60S RIBOSOMAL PROTEIN L22"/>
    <property type="match status" value="1"/>
</dbReference>
<dbReference type="InterPro" id="IPR002671">
    <property type="entry name" value="Ribosomal_eL22"/>
</dbReference>
<dbReference type="GO" id="GO:0002181">
    <property type="term" value="P:cytoplasmic translation"/>
    <property type="evidence" value="ECO:0007669"/>
    <property type="project" value="TreeGrafter"/>
</dbReference>
<sequence>MTKVKIGKKTTGPRAKKPVVKYTVDCKAPVDDNILDPAQLEKYFQDRIKVEGKTANLGEKVSISRDKARIHVQAELPFSKRYLKYLTKRYLKKQQLRDFLRVIAPKKETYELRYFNINQEEEADE</sequence>
<dbReference type="Pfam" id="PF01776">
    <property type="entry name" value="Ribosomal_L22e"/>
    <property type="match status" value="1"/>
</dbReference>
<organism evidence="6">
    <name type="scientific">Chromera velia CCMP2878</name>
    <dbReference type="NCBI Taxonomy" id="1169474"/>
    <lineage>
        <taxon>Eukaryota</taxon>
        <taxon>Sar</taxon>
        <taxon>Alveolata</taxon>
        <taxon>Colpodellida</taxon>
        <taxon>Chromeraceae</taxon>
        <taxon>Chromera</taxon>
    </lineage>
</organism>
<proteinExistence type="inferred from homology"/>
<evidence type="ECO:0000256" key="1">
    <source>
        <dbReference type="ARBA" id="ARBA00007817"/>
    </source>
</evidence>
<dbReference type="GO" id="GO:0005737">
    <property type="term" value="C:cytoplasm"/>
    <property type="evidence" value="ECO:0007669"/>
    <property type="project" value="UniProtKB-ARBA"/>
</dbReference>
<dbReference type="GO" id="GO:0003723">
    <property type="term" value="F:RNA binding"/>
    <property type="evidence" value="ECO:0007669"/>
    <property type="project" value="TreeGrafter"/>
</dbReference>
<name>A0A0G4FTS3_9ALVE</name>
<evidence type="ECO:0000313" key="6">
    <source>
        <dbReference type="EMBL" id="CEM17821.1"/>
    </source>
</evidence>
<protein>
    <recommendedName>
        <fullName evidence="4">Large ribosomal subunit protein eL22</fullName>
    </recommendedName>
    <alternativeName>
        <fullName evidence="5">60S ribosomal protein L22</fullName>
    </alternativeName>
</protein>
<comment type="similarity">
    <text evidence="1">Belongs to the eukaryotic ribosomal protein eL22 family.</text>
</comment>
<dbReference type="AlphaFoldDB" id="A0A0G4FTS3"/>
<gene>
    <name evidence="6" type="ORF">Cvel_18590</name>
</gene>
<reference evidence="6" key="1">
    <citation type="submission" date="2014-11" db="EMBL/GenBank/DDBJ databases">
        <authorList>
            <person name="Otto D Thomas"/>
            <person name="Naeem Raeece"/>
        </authorList>
    </citation>
    <scope>NUCLEOTIDE SEQUENCE</scope>
</reference>
<keyword evidence="2" id="KW-0689">Ribosomal protein</keyword>
<dbReference type="GO" id="GO:0005840">
    <property type="term" value="C:ribosome"/>
    <property type="evidence" value="ECO:0007669"/>
    <property type="project" value="UniProtKB-KW"/>
</dbReference>
<dbReference type="GO" id="GO:1990904">
    <property type="term" value="C:ribonucleoprotein complex"/>
    <property type="evidence" value="ECO:0007669"/>
    <property type="project" value="UniProtKB-KW"/>
</dbReference>
<dbReference type="InterPro" id="IPR038526">
    <property type="entry name" value="Ribosomal_eL22_sf"/>
</dbReference>
<dbReference type="PANTHER" id="PTHR10064:SF0">
    <property type="entry name" value="FI24544P1-RELATED"/>
    <property type="match status" value="1"/>
</dbReference>
<evidence type="ECO:0000256" key="4">
    <source>
        <dbReference type="ARBA" id="ARBA00040613"/>
    </source>
</evidence>
<evidence type="ECO:0000256" key="2">
    <source>
        <dbReference type="ARBA" id="ARBA00022980"/>
    </source>
</evidence>
<dbReference type="VEuPathDB" id="CryptoDB:Cvel_18590"/>
<dbReference type="Gene3D" id="3.30.1360.210">
    <property type="match status" value="1"/>
</dbReference>